<dbReference type="EMBL" id="ML014204">
    <property type="protein sequence ID" value="RKP00678.1"/>
    <property type="molecule type" value="Genomic_DNA"/>
</dbReference>
<dbReference type="AlphaFoldDB" id="A0A4P9X686"/>
<feature type="compositionally biased region" description="Low complexity" evidence="1">
    <location>
        <begin position="1"/>
        <end position="30"/>
    </location>
</feature>
<feature type="compositionally biased region" description="Basic residues" evidence="1">
    <location>
        <begin position="302"/>
        <end position="326"/>
    </location>
</feature>
<name>A0A4P9X686_9FUNG</name>
<feature type="region of interest" description="Disordered" evidence="1">
    <location>
        <begin position="1"/>
        <end position="54"/>
    </location>
</feature>
<gene>
    <name evidence="2" type="ORF">CXG81DRAFT_19404</name>
</gene>
<dbReference type="Proteomes" id="UP000274922">
    <property type="component" value="Unassembled WGS sequence"/>
</dbReference>
<evidence type="ECO:0000256" key="1">
    <source>
        <dbReference type="SAM" id="MobiDB-lite"/>
    </source>
</evidence>
<evidence type="ECO:0000313" key="3">
    <source>
        <dbReference type="Proteomes" id="UP000274922"/>
    </source>
</evidence>
<feature type="compositionally biased region" description="Pro residues" evidence="1">
    <location>
        <begin position="31"/>
        <end position="43"/>
    </location>
</feature>
<keyword evidence="3" id="KW-1185">Reference proteome</keyword>
<evidence type="ECO:0000313" key="2">
    <source>
        <dbReference type="EMBL" id="RKP00678.1"/>
    </source>
</evidence>
<feature type="region of interest" description="Disordered" evidence="1">
    <location>
        <begin position="290"/>
        <end position="326"/>
    </location>
</feature>
<protein>
    <submittedName>
        <fullName evidence="2">Uncharacterized protein</fullName>
    </submittedName>
</protein>
<accession>A0A4P9X686</accession>
<proteinExistence type="predicted"/>
<reference evidence="3" key="1">
    <citation type="journal article" date="2018" name="Nat. Microbiol.">
        <title>Leveraging single-cell genomics to expand the fungal tree of life.</title>
        <authorList>
            <person name="Ahrendt S.R."/>
            <person name="Quandt C.A."/>
            <person name="Ciobanu D."/>
            <person name="Clum A."/>
            <person name="Salamov A."/>
            <person name="Andreopoulos B."/>
            <person name="Cheng J.F."/>
            <person name="Woyke T."/>
            <person name="Pelin A."/>
            <person name="Henrissat B."/>
            <person name="Reynolds N.K."/>
            <person name="Benny G.L."/>
            <person name="Smith M.E."/>
            <person name="James T.Y."/>
            <person name="Grigoriev I.V."/>
        </authorList>
    </citation>
    <scope>NUCLEOTIDE SEQUENCE [LARGE SCALE GENOMIC DNA]</scope>
    <source>
        <strain evidence="3">ATCC 52028</strain>
    </source>
</reference>
<organism evidence="2 3">
    <name type="scientific">Caulochytrium protostelioides</name>
    <dbReference type="NCBI Taxonomy" id="1555241"/>
    <lineage>
        <taxon>Eukaryota</taxon>
        <taxon>Fungi</taxon>
        <taxon>Fungi incertae sedis</taxon>
        <taxon>Chytridiomycota</taxon>
        <taxon>Chytridiomycota incertae sedis</taxon>
        <taxon>Chytridiomycetes</taxon>
        <taxon>Caulochytriales</taxon>
        <taxon>Caulochytriaceae</taxon>
        <taxon>Caulochytrium</taxon>
    </lineage>
</organism>
<sequence>MAVPVSAPSPADPAAVMPPSRRSSLSSSTPIPRPPRSPSPPPASHDAADPADVDVADTVAAAADEDVADDDDAAVFSPDAAYATLTRVLDTHLDIIDVACTAPPPPEDAVAPSLRPIYLQSQYWLWSAEPAAGATVVIDASLVPRPSYPRVRGGVRTDAQEAAAAAAAAASAVTPRQLKAWRREPAAVGMAAMRRLYIQCPAAVAAAAAAVGFDVRRAPLFEAGALVRASDLRAAVRLRRAFADSRSPCPLPSSTRHVDKNAFLDPVRPPAAAAAAGGFATAAGPKAAATATKWPLPLQVPAHRRHGPRARQRENRRRKSRIQRRR</sequence>